<dbReference type="HOGENOM" id="CLU_106270_0_0_11"/>
<reference evidence="2 3" key="1">
    <citation type="journal article" date="2008" name="Genome Res.">
        <title>Insights from the complete genome sequence of Mycobacterium marinum on the evolution of Mycobacterium tuberculosis.</title>
        <authorList>
            <person name="Stinear T.P."/>
            <person name="Seemann T."/>
            <person name="Harrison P.F."/>
            <person name="Jenkin G.A."/>
            <person name="Davies J.K."/>
            <person name="Johnson P.D."/>
            <person name="Abdellah Z."/>
            <person name="Arrowsmith C."/>
            <person name="Chillingworth T."/>
            <person name="Churcher C."/>
            <person name="Clarke K."/>
            <person name="Cronin A."/>
            <person name="Davis P."/>
            <person name="Goodhead I."/>
            <person name="Holroyd N."/>
            <person name="Jagels K."/>
            <person name="Lord A."/>
            <person name="Moule S."/>
            <person name="Mungall K."/>
            <person name="Norbertczak H."/>
            <person name="Quail M.A."/>
            <person name="Rabbinowitsch E."/>
            <person name="Walker D."/>
            <person name="White B."/>
            <person name="Whitehead S."/>
            <person name="Small P.L."/>
            <person name="Brosch R."/>
            <person name="Ramakrishnan L."/>
            <person name="Fischbach M.A."/>
            <person name="Parkhill J."/>
            <person name="Cole S.T."/>
        </authorList>
    </citation>
    <scope>NUCLEOTIDE SEQUENCE [LARGE SCALE GENOMIC DNA]</scope>
    <source>
        <strain evidence="3">ATCC BAA-535 / M</strain>
    </source>
</reference>
<dbReference type="EMBL" id="CP000854">
    <property type="protein sequence ID" value="ACC41508.1"/>
    <property type="molecule type" value="Genomic_DNA"/>
</dbReference>
<evidence type="ECO:0000313" key="2">
    <source>
        <dbReference type="EMBL" id="ACC41508.1"/>
    </source>
</evidence>
<dbReference type="eggNOG" id="ENOG5031RJP">
    <property type="taxonomic scope" value="Bacteria"/>
</dbReference>
<accession>B2HFU4</accession>
<dbReference type="KEGG" id="mmi:MMAR_3073"/>
<organism evidence="2 3">
    <name type="scientific">Mycobacterium marinum (strain ATCC BAA-535 / M)</name>
    <dbReference type="NCBI Taxonomy" id="216594"/>
    <lineage>
        <taxon>Bacteria</taxon>
        <taxon>Bacillati</taxon>
        <taxon>Actinomycetota</taxon>
        <taxon>Actinomycetes</taxon>
        <taxon>Mycobacteriales</taxon>
        <taxon>Mycobacteriaceae</taxon>
        <taxon>Mycobacterium</taxon>
        <taxon>Mycobacterium ulcerans group</taxon>
    </lineage>
</organism>
<name>B2HFU4_MYCMM</name>
<evidence type="ECO:0000313" key="3">
    <source>
        <dbReference type="Proteomes" id="UP000001190"/>
    </source>
</evidence>
<keyword evidence="1" id="KW-1133">Transmembrane helix</keyword>
<gene>
    <name evidence="2" type="ordered locus">MMAR_3073</name>
</gene>
<evidence type="ECO:0000256" key="1">
    <source>
        <dbReference type="SAM" id="Phobius"/>
    </source>
</evidence>
<protein>
    <submittedName>
        <fullName evidence="2">Conserved hypothetical membrane protein</fullName>
    </submittedName>
</protein>
<dbReference type="Proteomes" id="UP000001190">
    <property type="component" value="Chromosome"/>
</dbReference>
<feature type="transmembrane region" description="Helical" evidence="1">
    <location>
        <begin position="42"/>
        <end position="63"/>
    </location>
</feature>
<keyword evidence="3" id="KW-1185">Reference proteome</keyword>
<keyword evidence="1" id="KW-0812">Transmembrane</keyword>
<dbReference type="AlphaFoldDB" id="B2HFU4"/>
<dbReference type="RefSeq" id="WP_012394760.1">
    <property type="nucleotide sequence ID" value="NC_010612.1"/>
</dbReference>
<dbReference type="STRING" id="216594.MMAR_3073"/>
<keyword evidence="1" id="KW-0472">Membrane</keyword>
<proteinExistence type="predicted"/>
<sequence>MRTTRGSALAPGPNTLARVTADYPPTPQWTPSLQAVPRPQNWPALTLAAIAVGLAAAALIVSLRHPTITASAPTPPTYTSAESIAAHQALCETYKLAARSVQIETNGTNPALASAAAANGALMLEQAVALGSALDPADRDAALALARAYTNTNALGSYLHAEDPTYEAASDDVNAKDAKMKARCAGG</sequence>